<evidence type="ECO:0000313" key="10">
    <source>
        <dbReference type="EMBL" id="AFK65480.1"/>
    </source>
</evidence>
<dbReference type="InterPro" id="IPR050445">
    <property type="entry name" value="Bact_polysacc_biosynth/exp"/>
</dbReference>
<feature type="transmembrane region" description="Helical" evidence="8">
    <location>
        <begin position="183"/>
        <end position="204"/>
    </location>
</feature>
<keyword evidence="4 8" id="KW-0812">Transmembrane</keyword>
<evidence type="ECO:0000256" key="2">
    <source>
        <dbReference type="ARBA" id="ARBA00006683"/>
    </source>
</evidence>
<evidence type="ECO:0000256" key="7">
    <source>
        <dbReference type="SAM" id="MobiDB-lite"/>
    </source>
</evidence>
<feature type="region of interest" description="Disordered" evidence="7">
    <location>
        <begin position="237"/>
        <end position="258"/>
    </location>
</feature>
<evidence type="ECO:0000256" key="4">
    <source>
        <dbReference type="ARBA" id="ARBA00022692"/>
    </source>
</evidence>
<dbReference type="AlphaFoldDB" id="V9IRG4"/>
<dbReference type="PANTHER" id="PTHR32309">
    <property type="entry name" value="TYROSINE-PROTEIN KINASE"/>
    <property type="match status" value="1"/>
</dbReference>
<sequence>MKINTQIGWRTIMELKQYGKMILKRIWYILAFVLIASVGSGFFSYYYVKPVYEASSKIIVNKSNDVNDELNVGSIDMNIRLINTYKEIILTPAIMDKVVAQYPDLKLSTEELMRKIKVSSVNNTQVMTLIMQDTSYERAAKTVNAVAEVFKAEIPPIMKVDNVTILNEAKTISNPSPVKPNHILNTLIGLIVSLVLATGVVFVIEYMDDTIRTEADVEHVLQLPTLAVIMKATKTDMNSSKPTSTINRTDSPAVAANQ</sequence>
<protein>
    <submittedName>
        <fullName evidence="10">Lipopolysaccharide biosynthesis protein</fullName>
    </submittedName>
</protein>
<dbReference type="GO" id="GO:0005886">
    <property type="term" value="C:plasma membrane"/>
    <property type="evidence" value="ECO:0007669"/>
    <property type="project" value="UniProtKB-SubCell"/>
</dbReference>
<feature type="domain" description="Polysaccharide chain length determinant N-terminal" evidence="9">
    <location>
        <begin position="14"/>
        <end position="101"/>
    </location>
</feature>
<evidence type="ECO:0000256" key="8">
    <source>
        <dbReference type="SAM" id="Phobius"/>
    </source>
</evidence>
<keyword evidence="5 8" id="KW-1133">Transmembrane helix</keyword>
<evidence type="ECO:0000256" key="6">
    <source>
        <dbReference type="ARBA" id="ARBA00023136"/>
    </source>
</evidence>
<feature type="transmembrane region" description="Helical" evidence="8">
    <location>
        <begin position="26"/>
        <end position="48"/>
    </location>
</feature>
<name>V9IRG4_9BACL</name>
<proteinExistence type="inferred from homology"/>
<reference evidence="10" key="1">
    <citation type="submission" date="2011-07" db="EMBL/GenBank/DDBJ databases">
        <title>Some potential microbial weathering related gene sequences of Bacillus mucilaginosus.</title>
        <authorList>
            <person name="Lian B."/>
            <person name="Xiao B."/>
        </authorList>
    </citation>
    <scope>NUCLEOTIDE SEQUENCE</scope>
    <source>
        <strain evidence="10">K02</strain>
    </source>
</reference>
<accession>V9IRG4</accession>
<keyword evidence="3" id="KW-1003">Cell membrane</keyword>
<dbReference type="InterPro" id="IPR003856">
    <property type="entry name" value="LPS_length_determ_N"/>
</dbReference>
<evidence type="ECO:0000256" key="3">
    <source>
        <dbReference type="ARBA" id="ARBA00022475"/>
    </source>
</evidence>
<dbReference type="GO" id="GO:0004713">
    <property type="term" value="F:protein tyrosine kinase activity"/>
    <property type="evidence" value="ECO:0007669"/>
    <property type="project" value="TreeGrafter"/>
</dbReference>
<dbReference type="EMBL" id="JN225286">
    <property type="protein sequence ID" value="AFK65480.1"/>
    <property type="molecule type" value="Genomic_DNA"/>
</dbReference>
<dbReference type="Pfam" id="PF02706">
    <property type="entry name" value="Wzz"/>
    <property type="match status" value="1"/>
</dbReference>
<evidence type="ECO:0000256" key="5">
    <source>
        <dbReference type="ARBA" id="ARBA00022989"/>
    </source>
</evidence>
<comment type="subcellular location">
    <subcellularLocation>
        <location evidence="1">Cell membrane</location>
        <topology evidence="1">Multi-pass membrane protein</topology>
    </subcellularLocation>
</comment>
<evidence type="ECO:0000256" key="1">
    <source>
        <dbReference type="ARBA" id="ARBA00004651"/>
    </source>
</evidence>
<comment type="similarity">
    <text evidence="2">Belongs to the CpsC/CapA family.</text>
</comment>
<keyword evidence="6 8" id="KW-0472">Membrane</keyword>
<evidence type="ECO:0000259" key="9">
    <source>
        <dbReference type="Pfam" id="PF02706"/>
    </source>
</evidence>
<organism evidence="10">
    <name type="scientific">Paenibacillus mucilaginosus K02</name>
    <dbReference type="NCBI Taxonomy" id="997761"/>
    <lineage>
        <taxon>Bacteria</taxon>
        <taxon>Bacillati</taxon>
        <taxon>Bacillota</taxon>
        <taxon>Bacilli</taxon>
        <taxon>Bacillales</taxon>
        <taxon>Paenibacillaceae</taxon>
        <taxon>Paenibacillus</taxon>
    </lineage>
</organism>
<dbReference type="PANTHER" id="PTHR32309:SF13">
    <property type="entry name" value="FERRIC ENTEROBACTIN TRANSPORT PROTEIN FEPE"/>
    <property type="match status" value="1"/>
</dbReference>